<gene>
    <name evidence="2" type="ORF">ACFQDI_04850</name>
</gene>
<dbReference type="SUPFAM" id="SSF53335">
    <property type="entry name" value="S-adenosyl-L-methionine-dependent methyltransferases"/>
    <property type="match status" value="1"/>
</dbReference>
<dbReference type="EC" id="2.1.1.64" evidence="2"/>
<proteinExistence type="predicted"/>
<feature type="domain" description="Methyltransferase type 11" evidence="1">
    <location>
        <begin position="41"/>
        <end position="134"/>
    </location>
</feature>
<dbReference type="PANTHER" id="PTHR43464:SF94">
    <property type="entry name" value="MALONYL-[ACYL-CARRIER PROTEIN] O-METHYLTRANSFERASE"/>
    <property type="match status" value="1"/>
</dbReference>
<organism evidence="2 3">
    <name type="scientific">Prosthecobacter fluviatilis</name>
    <dbReference type="NCBI Taxonomy" id="445931"/>
    <lineage>
        <taxon>Bacteria</taxon>
        <taxon>Pseudomonadati</taxon>
        <taxon>Verrucomicrobiota</taxon>
        <taxon>Verrucomicrobiia</taxon>
        <taxon>Verrucomicrobiales</taxon>
        <taxon>Verrucomicrobiaceae</taxon>
        <taxon>Prosthecobacter</taxon>
    </lineage>
</organism>
<protein>
    <submittedName>
        <fullName evidence="2">Class I SAM-dependent methyltransferase</fullName>
        <ecNumber evidence="2">2.1.1.222</ecNumber>
        <ecNumber evidence="2">2.1.1.64</ecNumber>
    </submittedName>
</protein>
<keyword evidence="2" id="KW-0808">Transferase</keyword>
<dbReference type="EMBL" id="JBHSMQ010000001">
    <property type="protein sequence ID" value="MFC5454177.1"/>
    <property type="molecule type" value="Genomic_DNA"/>
</dbReference>
<sequence length="260" mass="28638">MRAPEYDLMREAEDRHWWYAVLRSQVQHALAGRLPPNGRLLDAGCGTGGMLAFLQEQICGLCGAGVDAARQAVRHCQQRGLGMVQLASVEALPYEAEAFDAVLSLDVLYHEEVSERRALLEMGRVLRPGGLLVLNLPAFEGLRGSHDVAVGGARRYAEAQVRSLLEDSGFEVETLHYWNAWLFLPLLLWRRLSRVKAVLVTGSGESDLRLTPAWMNALLAGAGRLEAGLCRELRPPFGSSVFAVARRRKPPTGGLRHGSY</sequence>
<comment type="caution">
    <text evidence="2">The sequence shown here is derived from an EMBL/GenBank/DDBJ whole genome shotgun (WGS) entry which is preliminary data.</text>
</comment>
<dbReference type="GO" id="GO:0102208">
    <property type="term" value="F:2-polyprenyl-6-hydroxyphenol methylase activity"/>
    <property type="evidence" value="ECO:0007669"/>
    <property type="project" value="UniProtKB-EC"/>
</dbReference>
<dbReference type="InterPro" id="IPR029063">
    <property type="entry name" value="SAM-dependent_MTases_sf"/>
</dbReference>
<dbReference type="GO" id="GO:0032259">
    <property type="term" value="P:methylation"/>
    <property type="evidence" value="ECO:0007669"/>
    <property type="project" value="UniProtKB-KW"/>
</dbReference>
<dbReference type="CDD" id="cd02440">
    <property type="entry name" value="AdoMet_MTases"/>
    <property type="match status" value="1"/>
</dbReference>
<reference evidence="3" key="1">
    <citation type="journal article" date="2019" name="Int. J. Syst. Evol. Microbiol.">
        <title>The Global Catalogue of Microorganisms (GCM) 10K type strain sequencing project: providing services to taxonomists for standard genome sequencing and annotation.</title>
        <authorList>
            <consortium name="The Broad Institute Genomics Platform"/>
            <consortium name="The Broad Institute Genome Sequencing Center for Infectious Disease"/>
            <person name="Wu L."/>
            <person name="Ma J."/>
        </authorList>
    </citation>
    <scope>NUCLEOTIDE SEQUENCE [LARGE SCALE GENOMIC DNA]</scope>
    <source>
        <strain evidence="3">CGMCC 4.1469</strain>
    </source>
</reference>
<name>A0ABW0KNH5_9BACT</name>
<evidence type="ECO:0000259" key="1">
    <source>
        <dbReference type="Pfam" id="PF08241"/>
    </source>
</evidence>
<dbReference type="Pfam" id="PF08241">
    <property type="entry name" value="Methyltransf_11"/>
    <property type="match status" value="1"/>
</dbReference>
<evidence type="ECO:0000313" key="2">
    <source>
        <dbReference type="EMBL" id="MFC5454177.1"/>
    </source>
</evidence>
<keyword evidence="2" id="KW-0489">Methyltransferase</keyword>
<dbReference type="EC" id="2.1.1.222" evidence="2"/>
<dbReference type="GO" id="GO:0061542">
    <property type="term" value="F:3-demethylubiquinol 3-O-methyltransferase activity"/>
    <property type="evidence" value="ECO:0007669"/>
    <property type="project" value="UniProtKB-EC"/>
</dbReference>
<dbReference type="RefSeq" id="WP_377163982.1">
    <property type="nucleotide sequence ID" value="NZ_JBHSMQ010000001.1"/>
</dbReference>
<dbReference type="PANTHER" id="PTHR43464">
    <property type="entry name" value="METHYLTRANSFERASE"/>
    <property type="match status" value="1"/>
</dbReference>
<accession>A0ABW0KNH5</accession>
<evidence type="ECO:0000313" key="3">
    <source>
        <dbReference type="Proteomes" id="UP001596052"/>
    </source>
</evidence>
<dbReference type="Gene3D" id="3.40.50.150">
    <property type="entry name" value="Vaccinia Virus protein VP39"/>
    <property type="match status" value="1"/>
</dbReference>
<dbReference type="InterPro" id="IPR013216">
    <property type="entry name" value="Methyltransf_11"/>
</dbReference>
<keyword evidence="3" id="KW-1185">Reference proteome</keyword>
<dbReference type="Proteomes" id="UP001596052">
    <property type="component" value="Unassembled WGS sequence"/>
</dbReference>